<name>A0A7J7LTF7_9MAGN</name>
<dbReference type="EMBL" id="JACGCM010002021">
    <property type="protein sequence ID" value="KAF6145933.1"/>
    <property type="molecule type" value="Genomic_DNA"/>
</dbReference>
<dbReference type="PANTHER" id="PTHR45642">
    <property type="entry name" value="GDSL ESTERASE/LIPASE EXL3"/>
    <property type="match status" value="1"/>
</dbReference>
<accession>A0A7J7LTF7</accession>
<dbReference type="GO" id="GO:0016788">
    <property type="term" value="F:hydrolase activity, acting on ester bonds"/>
    <property type="evidence" value="ECO:0007669"/>
    <property type="project" value="InterPro"/>
</dbReference>
<evidence type="ECO:0000256" key="1">
    <source>
        <dbReference type="ARBA" id="ARBA00008668"/>
    </source>
</evidence>
<dbReference type="Proteomes" id="UP000541444">
    <property type="component" value="Unassembled WGS sequence"/>
</dbReference>
<dbReference type="SUPFAM" id="SSF52266">
    <property type="entry name" value="SGNH hydrolase"/>
    <property type="match status" value="1"/>
</dbReference>
<feature type="compositionally biased region" description="Polar residues" evidence="2">
    <location>
        <begin position="10"/>
        <end position="20"/>
    </location>
</feature>
<dbReference type="Pfam" id="PF00657">
    <property type="entry name" value="Lipase_GDSL"/>
    <property type="match status" value="1"/>
</dbReference>
<reference evidence="3 4" key="1">
    <citation type="journal article" date="2020" name="IScience">
        <title>Genome Sequencing of the Endangered Kingdonia uniflora (Circaeasteraceae, Ranunculales) Reveals Potential Mechanisms of Evolutionary Specialization.</title>
        <authorList>
            <person name="Sun Y."/>
            <person name="Deng T."/>
            <person name="Zhang A."/>
            <person name="Moore M.J."/>
            <person name="Landis J.B."/>
            <person name="Lin N."/>
            <person name="Zhang H."/>
            <person name="Zhang X."/>
            <person name="Huang J."/>
            <person name="Zhang X."/>
            <person name="Sun H."/>
            <person name="Wang H."/>
        </authorList>
    </citation>
    <scope>NUCLEOTIDE SEQUENCE [LARGE SCALE GENOMIC DNA]</scope>
    <source>
        <strain evidence="3">TB1705</strain>
        <tissue evidence="3">Leaf</tissue>
    </source>
</reference>
<dbReference type="OrthoDB" id="1600564at2759"/>
<feature type="region of interest" description="Disordered" evidence="2">
    <location>
        <begin position="1"/>
        <end position="20"/>
    </location>
</feature>
<dbReference type="InterPro" id="IPR050592">
    <property type="entry name" value="GDSL_lipolytic_enzyme"/>
</dbReference>
<comment type="caution">
    <text evidence="3">The sequence shown here is derived from an EMBL/GenBank/DDBJ whole genome shotgun (WGS) entry which is preliminary data.</text>
</comment>
<feature type="non-terminal residue" evidence="3">
    <location>
        <position position="1"/>
    </location>
</feature>
<evidence type="ECO:0000313" key="4">
    <source>
        <dbReference type="Proteomes" id="UP000541444"/>
    </source>
</evidence>
<evidence type="ECO:0008006" key="5">
    <source>
        <dbReference type="Google" id="ProtNLM"/>
    </source>
</evidence>
<sequence>VIVLGDSSADAGNNNQLPTTVKGNFPPYGRDFQGGSGYDNVTSDLSSVIPLWKQLEYFKEYKERLTSSQGNQLATRILNQALYIMSLGTNDFIVNYFVVSGRSSQFTVEEYQKFLIEIVKMFILDIYRLGARKVAISGLIPIGCFPSERFINFAHGHTCIEDYNKVAKDFNLKLHSLAATSSKEFRDIKVVIMNLYDLVHEAIAKPNIYGKYLSLLDSR</sequence>
<evidence type="ECO:0000313" key="3">
    <source>
        <dbReference type="EMBL" id="KAF6145933.1"/>
    </source>
</evidence>
<dbReference type="PANTHER" id="PTHR45642:SF46">
    <property type="entry name" value="OS06G0636700 PROTEIN"/>
    <property type="match status" value="1"/>
</dbReference>
<dbReference type="InterPro" id="IPR001087">
    <property type="entry name" value="GDSL"/>
</dbReference>
<organism evidence="3 4">
    <name type="scientific">Kingdonia uniflora</name>
    <dbReference type="NCBI Taxonomy" id="39325"/>
    <lineage>
        <taxon>Eukaryota</taxon>
        <taxon>Viridiplantae</taxon>
        <taxon>Streptophyta</taxon>
        <taxon>Embryophyta</taxon>
        <taxon>Tracheophyta</taxon>
        <taxon>Spermatophyta</taxon>
        <taxon>Magnoliopsida</taxon>
        <taxon>Ranunculales</taxon>
        <taxon>Circaeasteraceae</taxon>
        <taxon>Kingdonia</taxon>
    </lineage>
</organism>
<dbReference type="InterPro" id="IPR036514">
    <property type="entry name" value="SGNH_hydro_sf"/>
</dbReference>
<proteinExistence type="inferred from homology"/>
<dbReference type="Gene3D" id="3.40.50.1110">
    <property type="entry name" value="SGNH hydrolase"/>
    <property type="match status" value="1"/>
</dbReference>
<evidence type="ECO:0000256" key="2">
    <source>
        <dbReference type="SAM" id="MobiDB-lite"/>
    </source>
</evidence>
<comment type="similarity">
    <text evidence="1">Belongs to the 'GDSL' lipolytic enzyme family.</text>
</comment>
<protein>
    <recommendedName>
        <fullName evidence="5">GDSL esterase/lipase</fullName>
    </recommendedName>
</protein>
<dbReference type="AlphaFoldDB" id="A0A7J7LTF7"/>
<keyword evidence="4" id="KW-1185">Reference proteome</keyword>
<gene>
    <name evidence="3" type="ORF">GIB67_007952</name>
</gene>